<evidence type="ECO:0000256" key="8">
    <source>
        <dbReference type="ARBA" id="ARBA00022989"/>
    </source>
</evidence>
<dbReference type="Gene3D" id="3.80.10.10">
    <property type="entry name" value="Ribonuclease Inhibitor"/>
    <property type="match status" value="1"/>
</dbReference>
<comment type="caution">
    <text evidence="13">The sequence shown here is derived from an EMBL/GenBank/DDBJ whole genome shotgun (WGS) entry which is preliminary data.</text>
</comment>
<evidence type="ECO:0000256" key="10">
    <source>
        <dbReference type="ARBA" id="ARBA00023180"/>
    </source>
</evidence>
<dbReference type="PANTHER" id="PTHR48059:SF4">
    <property type="entry name" value="POLYGALACTURONASE INHIBITOR 1-RELATED"/>
    <property type="match status" value="1"/>
</dbReference>
<feature type="domain" description="Leucine-rich repeat-containing N-terminal plant-type" evidence="12">
    <location>
        <begin position="5"/>
        <end position="43"/>
    </location>
</feature>
<comment type="subcellular location">
    <subcellularLocation>
        <location evidence="1">Cell envelope</location>
    </subcellularLocation>
    <subcellularLocation>
        <location evidence="2">Membrane</location>
        <topology evidence="2">Single-pass type I membrane protein</topology>
    </subcellularLocation>
</comment>
<dbReference type="Proteomes" id="UP000250321">
    <property type="component" value="Unassembled WGS sequence"/>
</dbReference>
<proteinExistence type="inferred from homology"/>
<evidence type="ECO:0000259" key="12">
    <source>
        <dbReference type="Pfam" id="PF08263"/>
    </source>
</evidence>
<dbReference type="STRING" id="2094558.A0A314Z3G0"/>
<keyword evidence="5" id="KW-0812">Transmembrane</keyword>
<dbReference type="InterPro" id="IPR051848">
    <property type="entry name" value="PGIP"/>
</dbReference>
<keyword evidence="14" id="KW-1185">Reference proteome</keyword>
<evidence type="ECO:0000256" key="1">
    <source>
        <dbReference type="ARBA" id="ARBA00004196"/>
    </source>
</evidence>
<keyword evidence="10" id="KW-0325">Glycoprotein</keyword>
<evidence type="ECO:0000256" key="11">
    <source>
        <dbReference type="ARBA" id="ARBA00038043"/>
    </source>
</evidence>
<keyword evidence="6" id="KW-0732">Signal</keyword>
<keyword evidence="7" id="KW-0677">Repeat</keyword>
<dbReference type="InterPro" id="IPR001611">
    <property type="entry name" value="Leu-rich_rpt"/>
</dbReference>
<dbReference type="InterPro" id="IPR013210">
    <property type="entry name" value="LRR_N_plant-typ"/>
</dbReference>
<dbReference type="SUPFAM" id="SSF52058">
    <property type="entry name" value="L domain-like"/>
    <property type="match status" value="1"/>
</dbReference>
<dbReference type="FunFam" id="3.80.10.10:FF:000275">
    <property type="entry name" value="Leucine-rich repeat receptor-like protein kinase"/>
    <property type="match status" value="1"/>
</dbReference>
<evidence type="ECO:0000256" key="5">
    <source>
        <dbReference type="ARBA" id="ARBA00022692"/>
    </source>
</evidence>
<evidence type="ECO:0000256" key="3">
    <source>
        <dbReference type="ARBA" id="ARBA00009592"/>
    </source>
</evidence>
<protein>
    <recommendedName>
        <fullName evidence="12">Leucine-rich repeat-containing N-terminal plant-type domain-containing protein</fullName>
    </recommendedName>
</protein>
<evidence type="ECO:0000313" key="14">
    <source>
        <dbReference type="Proteomes" id="UP000250321"/>
    </source>
</evidence>
<comment type="similarity">
    <text evidence="11">Belongs to the polygalacturonase-inhibiting protein family.</text>
</comment>
<reference evidence="13 14" key="1">
    <citation type="submission" date="2018-02" db="EMBL/GenBank/DDBJ databases">
        <title>Draft genome of wild Prunus yedoensis var. nudiflora.</title>
        <authorList>
            <person name="Baek S."/>
            <person name="Kim J.-H."/>
            <person name="Choi K."/>
            <person name="Kim G.-B."/>
            <person name="Cho A."/>
            <person name="Jang H."/>
            <person name="Shin C.-H."/>
            <person name="Yu H.-J."/>
            <person name="Mun J.-H."/>
        </authorList>
    </citation>
    <scope>NUCLEOTIDE SEQUENCE [LARGE SCALE GENOMIC DNA]</scope>
    <source>
        <strain evidence="14">cv. Jeju island</strain>
        <tissue evidence="13">Leaf</tissue>
    </source>
</reference>
<evidence type="ECO:0000256" key="9">
    <source>
        <dbReference type="ARBA" id="ARBA00023136"/>
    </source>
</evidence>
<dbReference type="Pfam" id="PF00560">
    <property type="entry name" value="LRR_1"/>
    <property type="match status" value="3"/>
</dbReference>
<accession>A0A314Z3G0</accession>
<dbReference type="PANTHER" id="PTHR48059">
    <property type="entry name" value="POLYGALACTURONASE INHIBITOR 1"/>
    <property type="match status" value="1"/>
</dbReference>
<evidence type="ECO:0000256" key="6">
    <source>
        <dbReference type="ARBA" id="ARBA00022729"/>
    </source>
</evidence>
<dbReference type="EMBL" id="PJQY01000386">
    <property type="protein sequence ID" value="PQQ11718.1"/>
    <property type="molecule type" value="Genomic_DNA"/>
</dbReference>
<dbReference type="OrthoDB" id="687555at2759"/>
<gene>
    <name evidence="13" type="ORF">Pyn_33462</name>
</gene>
<keyword evidence="9" id="KW-0472">Membrane</keyword>
<sequence length="156" mass="17836">MRGNETDRLALLAIKAQIKQDPHNVFSSWNESIHFCFWHGVSCGRRHRQRVTRLDVQSQRLAGSLSPHIGNLSFLRELVLQNNSFSNKIPPEIGHLRRLQVLSLYRNSFSGPIPYNISYCSNLIFMYFGSNGLVGKIPSEFGSLPKLREIVLEKII</sequence>
<keyword evidence="8" id="KW-1133">Transmembrane helix</keyword>
<evidence type="ECO:0000256" key="7">
    <source>
        <dbReference type="ARBA" id="ARBA00022737"/>
    </source>
</evidence>
<comment type="similarity">
    <text evidence="3">Belongs to the RLP family.</text>
</comment>
<organism evidence="13 14">
    <name type="scientific">Prunus yedoensis var. nudiflora</name>
    <dbReference type="NCBI Taxonomy" id="2094558"/>
    <lineage>
        <taxon>Eukaryota</taxon>
        <taxon>Viridiplantae</taxon>
        <taxon>Streptophyta</taxon>
        <taxon>Embryophyta</taxon>
        <taxon>Tracheophyta</taxon>
        <taxon>Spermatophyta</taxon>
        <taxon>Magnoliopsida</taxon>
        <taxon>eudicotyledons</taxon>
        <taxon>Gunneridae</taxon>
        <taxon>Pentapetalae</taxon>
        <taxon>rosids</taxon>
        <taxon>fabids</taxon>
        <taxon>Rosales</taxon>
        <taxon>Rosaceae</taxon>
        <taxon>Amygdaloideae</taxon>
        <taxon>Amygdaleae</taxon>
        <taxon>Prunus</taxon>
    </lineage>
</organism>
<evidence type="ECO:0000256" key="2">
    <source>
        <dbReference type="ARBA" id="ARBA00004479"/>
    </source>
</evidence>
<dbReference type="InterPro" id="IPR032675">
    <property type="entry name" value="LRR_dom_sf"/>
</dbReference>
<name>A0A314Z3G0_PRUYE</name>
<dbReference type="GO" id="GO:0016020">
    <property type="term" value="C:membrane"/>
    <property type="evidence" value="ECO:0007669"/>
    <property type="project" value="UniProtKB-SubCell"/>
</dbReference>
<evidence type="ECO:0000256" key="4">
    <source>
        <dbReference type="ARBA" id="ARBA00022614"/>
    </source>
</evidence>
<keyword evidence="4" id="KW-0433">Leucine-rich repeat</keyword>
<dbReference type="Pfam" id="PF08263">
    <property type="entry name" value="LRRNT_2"/>
    <property type="match status" value="1"/>
</dbReference>
<dbReference type="AlphaFoldDB" id="A0A314Z3G0"/>
<evidence type="ECO:0000313" key="13">
    <source>
        <dbReference type="EMBL" id="PQQ11718.1"/>
    </source>
</evidence>